<keyword evidence="2" id="KW-0441">Lipid A biosynthesis</keyword>
<evidence type="ECO:0000313" key="7">
    <source>
        <dbReference type="EMBL" id="OOC08909.1"/>
    </source>
</evidence>
<accession>A0A1V2ZUY6</accession>
<dbReference type="AlphaFoldDB" id="A0A1V2ZUY6"/>
<dbReference type="PANTHER" id="PTHR43378">
    <property type="entry name" value="UDP-3-O-ACYLGLUCOSAMINE N-ACYLTRANSFERASE"/>
    <property type="match status" value="1"/>
</dbReference>
<dbReference type="InterPro" id="IPR007691">
    <property type="entry name" value="LpxD"/>
</dbReference>
<evidence type="ECO:0000256" key="6">
    <source>
        <dbReference type="ARBA" id="ARBA00023315"/>
    </source>
</evidence>
<proteinExistence type="predicted"/>
<dbReference type="InterPro" id="IPR011004">
    <property type="entry name" value="Trimer_LpxA-like_sf"/>
</dbReference>
<protein>
    <submittedName>
        <fullName evidence="7">UDP-3-O-(3-hydroxymyristoyl)glucosamine N-acyltransferase</fullName>
    </submittedName>
</protein>
<dbReference type="Pfam" id="PF00132">
    <property type="entry name" value="Hexapep"/>
    <property type="match status" value="1"/>
</dbReference>
<dbReference type="CDD" id="cd03352">
    <property type="entry name" value="LbH_LpxD"/>
    <property type="match status" value="1"/>
</dbReference>
<evidence type="ECO:0000256" key="5">
    <source>
        <dbReference type="ARBA" id="ARBA00023098"/>
    </source>
</evidence>
<keyword evidence="1" id="KW-0444">Lipid biosynthesis</keyword>
<dbReference type="InterPro" id="IPR018357">
    <property type="entry name" value="Hexapep_transf_CS"/>
</dbReference>
<evidence type="ECO:0000256" key="4">
    <source>
        <dbReference type="ARBA" id="ARBA00022737"/>
    </source>
</evidence>
<dbReference type="GO" id="GO:0009245">
    <property type="term" value="P:lipid A biosynthetic process"/>
    <property type="evidence" value="ECO:0007669"/>
    <property type="project" value="UniProtKB-KW"/>
</dbReference>
<dbReference type="PROSITE" id="PS00101">
    <property type="entry name" value="HEXAPEP_TRANSFERASES"/>
    <property type="match status" value="1"/>
</dbReference>
<evidence type="ECO:0000256" key="3">
    <source>
        <dbReference type="ARBA" id="ARBA00022679"/>
    </source>
</evidence>
<dbReference type="InterPro" id="IPR001451">
    <property type="entry name" value="Hexapep"/>
</dbReference>
<name>A0A1V2ZUY6_9GAMM</name>
<dbReference type="OrthoDB" id="9784739at2"/>
<keyword evidence="8" id="KW-1185">Reference proteome</keyword>
<keyword evidence="3 7" id="KW-0808">Transferase</keyword>
<dbReference type="GO" id="GO:0016410">
    <property type="term" value="F:N-acyltransferase activity"/>
    <property type="evidence" value="ECO:0007669"/>
    <property type="project" value="InterPro"/>
</dbReference>
<dbReference type="EMBL" id="MUZR01000083">
    <property type="protein sequence ID" value="OOC08909.1"/>
    <property type="molecule type" value="Genomic_DNA"/>
</dbReference>
<keyword evidence="5" id="KW-0443">Lipid metabolism</keyword>
<organism evidence="7 8">
    <name type="scientific">Thioalkalivibrio halophilus</name>
    <dbReference type="NCBI Taxonomy" id="252474"/>
    <lineage>
        <taxon>Bacteria</taxon>
        <taxon>Pseudomonadati</taxon>
        <taxon>Pseudomonadota</taxon>
        <taxon>Gammaproteobacteria</taxon>
        <taxon>Chromatiales</taxon>
        <taxon>Ectothiorhodospiraceae</taxon>
        <taxon>Thioalkalivibrio</taxon>
    </lineage>
</organism>
<dbReference type="Gene3D" id="2.160.10.10">
    <property type="entry name" value="Hexapeptide repeat proteins"/>
    <property type="match status" value="1"/>
</dbReference>
<dbReference type="Proteomes" id="UP000189177">
    <property type="component" value="Unassembled WGS sequence"/>
</dbReference>
<sequence>DDRAGVRVLDGVVLGERCLVHAGTVIGADGFGFAPEDGTWLKIEQLGAVRVGSDVEIGANCTVDRGAVEDTRIGEGVKIDNLVHVAHNVEIGDHTAIAGCVGIAGSARIGRHCAIGGGAGILGHLSIADHVTIHAMTLVTRSIDHAGHYASGVPHQEARLWNRTLARLRRMGRRARDT</sequence>
<evidence type="ECO:0000256" key="2">
    <source>
        <dbReference type="ARBA" id="ARBA00022556"/>
    </source>
</evidence>
<dbReference type="GO" id="GO:0016020">
    <property type="term" value="C:membrane"/>
    <property type="evidence" value="ECO:0007669"/>
    <property type="project" value="GOC"/>
</dbReference>
<keyword evidence="4" id="KW-0677">Repeat</keyword>
<dbReference type="PANTHER" id="PTHR43378:SF2">
    <property type="entry name" value="UDP-3-O-ACYLGLUCOSAMINE N-ACYLTRANSFERASE 1, MITOCHONDRIAL-RELATED"/>
    <property type="match status" value="1"/>
</dbReference>
<dbReference type="RefSeq" id="WP_143592268.1">
    <property type="nucleotide sequence ID" value="NZ_MUZR01000083.1"/>
</dbReference>
<comment type="caution">
    <text evidence="7">The sequence shown here is derived from an EMBL/GenBank/DDBJ whole genome shotgun (WGS) entry which is preliminary data.</text>
</comment>
<dbReference type="STRING" id="252474.B1A74_13745"/>
<reference evidence="7 8" key="1">
    <citation type="submission" date="2017-02" db="EMBL/GenBank/DDBJ databases">
        <title>Genomic diversity within the haloalkaliphilic genus Thioalkalivibrio.</title>
        <authorList>
            <person name="Ahn A.-C."/>
            <person name="Meier-Kolthoff J."/>
            <person name="Overmars L."/>
            <person name="Richter M."/>
            <person name="Woyke T."/>
            <person name="Sorokin D.Y."/>
            <person name="Muyzer G."/>
        </authorList>
    </citation>
    <scope>NUCLEOTIDE SEQUENCE [LARGE SCALE GENOMIC DNA]</scope>
    <source>
        <strain evidence="7 8">HL17</strain>
    </source>
</reference>
<gene>
    <name evidence="7" type="ORF">B1A74_13745</name>
</gene>
<keyword evidence="6 7" id="KW-0012">Acyltransferase</keyword>
<dbReference type="SUPFAM" id="SSF51161">
    <property type="entry name" value="Trimeric LpxA-like enzymes"/>
    <property type="match status" value="1"/>
</dbReference>
<evidence type="ECO:0000313" key="8">
    <source>
        <dbReference type="Proteomes" id="UP000189177"/>
    </source>
</evidence>
<evidence type="ECO:0000256" key="1">
    <source>
        <dbReference type="ARBA" id="ARBA00022516"/>
    </source>
</evidence>
<dbReference type="NCBIfam" id="NF002060">
    <property type="entry name" value="PRK00892.1"/>
    <property type="match status" value="1"/>
</dbReference>
<feature type="non-terminal residue" evidence="7">
    <location>
        <position position="1"/>
    </location>
</feature>